<accession>A0A6S7GJC0</accession>
<evidence type="ECO:0000313" key="1">
    <source>
        <dbReference type="EMBL" id="CAB3992048.1"/>
    </source>
</evidence>
<name>A0A6S7GJC0_PARCT</name>
<sequence length="241" mass="27119">MITTELKGMFRGVSQNDESIRIFDEDLCMNDVVGSPARLNMTPDMRSQVSSLQASFMLFRDKCMDDISSLQAKVLKLESVVDEQNREILSLWEKCERNLPDGDQNELVSNKLGQTNTADTELLPSTMENEDLVSGHQNEIASSELAQTNTADTDQQSQLMKSATYASKLAATKSPKKNVSVNKTIVSAPLQNFSQEETEPQEERFIGVQRKRNNTRAFFLSGINQKVSEKEIQDYPYSTFV</sequence>
<evidence type="ECO:0000313" key="2">
    <source>
        <dbReference type="Proteomes" id="UP001152795"/>
    </source>
</evidence>
<dbReference type="Proteomes" id="UP001152795">
    <property type="component" value="Unassembled WGS sequence"/>
</dbReference>
<organism evidence="1 2">
    <name type="scientific">Paramuricea clavata</name>
    <name type="common">Red gorgonian</name>
    <name type="synonym">Violescent sea-whip</name>
    <dbReference type="NCBI Taxonomy" id="317549"/>
    <lineage>
        <taxon>Eukaryota</taxon>
        <taxon>Metazoa</taxon>
        <taxon>Cnidaria</taxon>
        <taxon>Anthozoa</taxon>
        <taxon>Octocorallia</taxon>
        <taxon>Malacalcyonacea</taxon>
        <taxon>Plexauridae</taxon>
        <taxon>Paramuricea</taxon>
    </lineage>
</organism>
<reference evidence="1" key="1">
    <citation type="submission" date="2020-04" db="EMBL/GenBank/DDBJ databases">
        <authorList>
            <person name="Alioto T."/>
            <person name="Alioto T."/>
            <person name="Gomez Garrido J."/>
        </authorList>
    </citation>
    <scope>NUCLEOTIDE SEQUENCE</scope>
    <source>
        <strain evidence="1">A484AB</strain>
    </source>
</reference>
<proteinExistence type="predicted"/>
<comment type="caution">
    <text evidence="1">The sequence shown here is derived from an EMBL/GenBank/DDBJ whole genome shotgun (WGS) entry which is preliminary data.</text>
</comment>
<protein>
    <submittedName>
        <fullName evidence="1">Uncharacterized protein</fullName>
    </submittedName>
</protein>
<dbReference type="AlphaFoldDB" id="A0A6S7GJC0"/>
<keyword evidence="2" id="KW-1185">Reference proteome</keyword>
<dbReference type="EMBL" id="CACRXK020001969">
    <property type="protein sequence ID" value="CAB3992048.1"/>
    <property type="molecule type" value="Genomic_DNA"/>
</dbReference>
<gene>
    <name evidence="1" type="ORF">PACLA_8A051792</name>
</gene>